<dbReference type="EMBL" id="CYHE01000003">
    <property type="protein sequence ID" value="CUA94465.1"/>
    <property type="molecule type" value="Genomic_DNA"/>
</dbReference>
<reference evidence="2" key="1">
    <citation type="submission" date="2015-08" db="EMBL/GenBank/DDBJ databases">
        <authorList>
            <person name="Varghese N."/>
        </authorList>
    </citation>
    <scope>NUCLEOTIDE SEQUENCE [LARGE SCALE GENOMIC DNA]</scope>
    <source>
        <strain evidence="2">DSM 23407</strain>
    </source>
</reference>
<evidence type="ECO:0000313" key="2">
    <source>
        <dbReference type="Proteomes" id="UP000183900"/>
    </source>
</evidence>
<protein>
    <submittedName>
        <fullName evidence="1">Uncharacterized protein</fullName>
    </submittedName>
</protein>
<accession>A0A0K6HU62</accession>
<organism evidence="1 2">
    <name type="scientific">Pannonibacter indicus</name>
    <dbReference type="NCBI Taxonomy" id="466044"/>
    <lineage>
        <taxon>Bacteria</taxon>
        <taxon>Pseudomonadati</taxon>
        <taxon>Pseudomonadota</taxon>
        <taxon>Alphaproteobacteria</taxon>
        <taxon>Hyphomicrobiales</taxon>
        <taxon>Stappiaceae</taxon>
        <taxon>Pannonibacter</taxon>
    </lineage>
</organism>
<evidence type="ECO:0000313" key="1">
    <source>
        <dbReference type="EMBL" id="CUA94465.1"/>
    </source>
</evidence>
<proteinExistence type="predicted"/>
<dbReference type="AlphaFoldDB" id="A0A0K6HU62"/>
<gene>
    <name evidence="1" type="ORF">Ga0061067_103185</name>
</gene>
<sequence length="40" mass="4623">MRSGRSRCLTTSLDLYGHRAIVRYNSSSIRTSPNDRRMAH</sequence>
<name>A0A0K6HU62_9HYPH</name>
<dbReference type="Proteomes" id="UP000183900">
    <property type="component" value="Unassembled WGS sequence"/>
</dbReference>
<keyword evidence="2" id="KW-1185">Reference proteome</keyword>